<evidence type="ECO:0000256" key="7">
    <source>
        <dbReference type="ARBA" id="ARBA00022692"/>
    </source>
</evidence>
<dbReference type="AlphaFoldDB" id="A0A9P0PE39"/>
<organism evidence="13 14">
    <name type="scientific">Acanthoscelides obtectus</name>
    <name type="common">Bean weevil</name>
    <name type="synonym">Bruchus obtectus</name>
    <dbReference type="NCBI Taxonomy" id="200917"/>
    <lineage>
        <taxon>Eukaryota</taxon>
        <taxon>Metazoa</taxon>
        <taxon>Ecdysozoa</taxon>
        <taxon>Arthropoda</taxon>
        <taxon>Hexapoda</taxon>
        <taxon>Insecta</taxon>
        <taxon>Pterygota</taxon>
        <taxon>Neoptera</taxon>
        <taxon>Endopterygota</taxon>
        <taxon>Coleoptera</taxon>
        <taxon>Polyphaga</taxon>
        <taxon>Cucujiformia</taxon>
        <taxon>Chrysomeloidea</taxon>
        <taxon>Chrysomelidae</taxon>
        <taxon>Bruchinae</taxon>
        <taxon>Bruchini</taxon>
        <taxon>Acanthoscelides</taxon>
    </lineage>
</organism>
<feature type="transmembrane region" description="Helical" evidence="12">
    <location>
        <begin position="72"/>
        <end position="90"/>
    </location>
</feature>
<comment type="function">
    <text evidence="12">Mediates sugar transport across membranes.</text>
</comment>
<protein>
    <recommendedName>
        <fullName evidence="12">Sugar transporter SWEET</fullName>
    </recommendedName>
</protein>
<feature type="transmembrane region" description="Helical" evidence="12">
    <location>
        <begin position="190"/>
        <end position="212"/>
    </location>
</feature>
<evidence type="ECO:0000313" key="14">
    <source>
        <dbReference type="Proteomes" id="UP001152888"/>
    </source>
</evidence>
<evidence type="ECO:0000256" key="2">
    <source>
        <dbReference type="ARBA" id="ARBA00004653"/>
    </source>
</evidence>
<feature type="transmembrane region" description="Helical" evidence="12">
    <location>
        <begin position="46"/>
        <end position="66"/>
    </location>
</feature>
<evidence type="ECO:0000256" key="12">
    <source>
        <dbReference type="RuleBase" id="RU910715"/>
    </source>
</evidence>
<feature type="transmembrane region" description="Helical" evidence="12">
    <location>
        <begin position="14"/>
        <end position="34"/>
    </location>
</feature>
<dbReference type="InterPro" id="IPR047664">
    <property type="entry name" value="SWEET"/>
</dbReference>
<name>A0A9P0PE39_ACAOB</name>
<proteinExistence type="inferred from homology"/>
<evidence type="ECO:0000256" key="8">
    <source>
        <dbReference type="ARBA" id="ARBA00022737"/>
    </source>
</evidence>
<keyword evidence="6 12" id="KW-0762">Sugar transport</keyword>
<evidence type="ECO:0000313" key="13">
    <source>
        <dbReference type="EMBL" id="CAH1979508.1"/>
    </source>
</evidence>
<sequence length="228" mass="25130">MSYIIDALEPYTDVVAQVASIVTIAHMFTGVLLCRDIYNKKSTQGTPAMPFIGGIAMGAMVLKHGLILNDTAMLQVNTVGIILNLAYIGVYYHYSKDKYNEVLRPLGIAVAIVSVVIGYAHVESADKVEFRYGMVVTILMLMLLGAPLLDVRNIIEKKDASSIIFSLTVMAALVTFLWLLYGLVIKNAFIIFQNGVGFTLCSIQLFLLFLYGKPAGQKKRAKRLAKKE</sequence>
<keyword evidence="14" id="KW-1185">Reference proteome</keyword>
<dbReference type="EMBL" id="CAKOFQ010006880">
    <property type="protein sequence ID" value="CAH1979508.1"/>
    <property type="molecule type" value="Genomic_DNA"/>
</dbReference>
<evidence type="ECO:0000256" key="6">
    <source>
        <dbReference type="ARBA" id="ARBA00022597"/>
    </source>
</evidence>
<dbReference type="PANTHER" id="PTHR10791">
    <property type="entry name" value="RAG1-ACTIVATING PROTEIN 1"/>
    <property type="match status" value="1"/>
</dbReference>
<dbReference type="Gene3D" id="1.20.1280.290">
    <property type="match status" value="2"/>
</dbReference>
<evidence type="ECO:0000256" key="1">
    <source>
        <dbReference type="ARBA" id="ARBA00004651"/>
    </source>
</evidence>
<feature type="transmembrane region" description="Helical" evidence="12">
    <location>
        <begin position="102"/>
        <end position="120"/>
    </location>
</feature>
<keyword evidence="9 12" id="KW-1133">Transmembrane helix</keyword>
<evidence type="ECO:0000256" key="5">
    <source>
        <dbReference type="ARBA" id="ARBA00022475"/>
    </source>
</evidence>
<dbReference type="GO" id="GO:0000139">
    <property type="term" value="C:Golgi membrane"/>
    <property type="evidence" value="ECO:0007669"/>
    <property type="project" value="UniProtKB-SubCell"/>
</dbReference>
<keyword evidence="7 12" id="KW-0812">Transmembrane</keyword>
<dbReference type="Proteomes" id="UP001152888">
    <property type="component" value="Unassembled WGS sequence"/>
</dbReference>
<keyword evidence="10" id="KW-0333">Golgi apparatus</keyword>
<gene>
    <name evidence="13" type="ORF">ACAOBT_LOCUS13464</name>
</gene>
<dbReference type="PANTHER" id="PTHR10791:SF5">
    <property type="entry name" value="SUGAR TRANSPORTER SWEET"/>
    <property type="match status" value="1"/>
</dbReference>
<comment type="caution">
    <text evidence="13">The sequence shown here is derived from an EMBL/GenBank/DDBJ whole genome shotgun (WGS) entry which is preliminary data.</text>
</comment>
<keyword evidence="11 12" id="KW-0472">Membrane</keyword>
<dbReference type="GO" id="GO:0005886">
    <property type="term" value="C:plasma membrane"/>
    <property type="evidence" value="ECO:0007669"/>
    <property type="project" value="UniProtKB-SubCell"/>
</dbReference>
<evidence type="ECO:0000256" key="10">
    <source>
        <dbReference type="ARBA" id="ARBA00023034"/>
    </source>
</evidence>
<keyword evidence="8" id="KW-0677">Repeat</keyword>
<evidence type="ECO:0000256" key="3">
    <source>
        <dbReference type="ARBA" id="ARBA00007809"/>
    </source>
</evidence>
<evidence type="ECO:0000256" key="9">
    <source>
        <dbReference type="ARBA" id="ARBA00022989"/>
    </source>
</evidence>
<dbReference type="FunFam" id="1.20.1280.290:FF:000004">
    <property type="entry name" value="Sugar transporter SWEET"/>
    <property type="match status" value="1"/>
</dbReference>
<comment type="subcellular location">
    <subcellularLocation>
        <location evidence="1 12">Cell membrane</location>
        <topology evidence="1 12">Multi-pass membrane protein</topology>
    </subcellularLocation>
    <subcellularLocation>
        <location evidence="2">Golgi apparatus membrane</location>
        <topology evidence="2">Multi-pass membrane protein</topology>
    </subcellularLocation>
</comment>
<comment type="similarity">
    <text evidence="3 12">Belongs to the SWEET sugar transporter family.</text>
</comment>
<evidence type="ECO:0000256" key="4">
    <source>
        <dbReference type="ARBA" id="ARBA00022448"/>
    </source>
</evidence>
<accession>A0A9P0PE39</accession>
<dbReference type="OrthoDB" id="409725at2759"/>
<feature type="transmembrane region" description="Helical" evidence="12">
    <location>
        <begin position="132"/>
        <end position="151"/>
    </location>
</feature>
<dbReference type="GO" id="GO:0051119">
    <property type="term" value="F:sugar transmembrane transporter activity"/>
    <property type="evidence" value="ECO:0007669"/>
    <property type="project" value="InterPro"/>
</dbReference>
<evidence type="ECO:0000256" key="11">
    <source>
        <dbReference type="ARBA" id="ARBA00023136"/>
    </source>
</evidence>
<dbReference type="InterPro" id="IPR004316">
    <property type="entry name" value="SWEET_rpt"/>
</dbReference>
<keyword evidence="4 12" id="KW-0813">Transport</keyword>
<feature type="transmembrane region" description="Helical" evidence="12">
    <location>
        <begin position="163"/>
        <end position="184"/>
    </location>
</feature>
<dbReference type="Pfam" id="PF03083">
    <property type="entry name" value="MtN3_slv"/>
    <property type="match status" value="2"/>
</dbReference>
<keyword evidence="5" id="KW-1003">Cell membrane</keyword>
<reference evidence="13" key="1">
    <citation type="submission" date="2022-03" db="EMBL/GenBank/DDBJ databases">
        <authorList>
            <person name="Sayadi A."/>
        </authorList>
    </citation>
    <scope>NUCLEOTIDE SEQUENCE</scope>
</reference>